<evidence type="ECO:0000256" key="7">
    <source>
        <dbReference type="ARBA" id="ARBA00023136"/>
    </source>
</evidence>
<dbReference type="KEGG" id="ladl:NCTC12735_01409"/>
<dbReference type="Proteomes" id="UP000281170">
    <property type="component" value="Plasmid 22"/>
</dbReference>
<keyword evidence="3" id="KW-1003">Cell membrane</keyword>
<sequence>MNVNIRLLLALIVALILTILPLPEFMLGVRPPWVLLLLLYAEFYLPKNFSTISVFFLGLCLDILLFHVIGENAFALLITTWVATGKTRRFAFFSVGQQMVLIGLFALIYESILLLIDAFLGNNYSSITVVGSTILAMLLWPWVRILAESIFIQKIKSKNFIM</sequence>
<dbReference type="PANTHER" id="PTHR37484:SF1">
    <property type="entry name" value="ROD SHAPE-DETERMINING PROTEIN MRED"/>
    <property type="match status" value="1"/>
</dbReference>
<evidence type="ECO:0000313" key="10">
    <source>
        <dbReference type="EMBL" id="VEH85773.1"/>
    </source>
</evidence>
<name>A0A0W0R4Q2_9GAMM</name>
<evidence type="ECO:0000256" key="5">
    <source>
        <dbReference type="ARBA" id="ARBA00022960"/>
    </source>
</evidence>
<geneLocation type="plasmid" evidence="10 12">
    <name>22</name>
</geneLocation>
<keyword evidence="11" id="KW-1185">Reference proteome</keyword>
<evidence type="ECO:0000256" key="4">
    <source>
        <dbReference type="ARBA" id="ARBA00022692"/>
    </source>
</evidence>
<dbReference type="NCBIfam" id="TIGR03426">
    <property type="entry name" value="shape_MreD"/>
    <property type="match status" value="1"/>
</dbReference>
<evidence type="ECO:0000256" key="8">
    <source>
        <dbReference type="SAM" id="Phobius"/>
    </source>
</evidence>
<organism evidence="9 11">
    <name type="scientific">Legionella adelaidensis</name>
    <dbReference type="NCBI Taxonomy" id="45056"/>
    <lineage>
        <taxon>Bacteria</taxon>
        <taxon>Pseudomonadati</taxon>
        <taxon>Pseudomonadota</taxon>
        <taxon>Gammaproteobacteria</taxon>
        <taxon>Legionellales</taxon>
        <taxon>Legionellaceae</taxon>
        <taxon>Legionella</taxon>
    </lineage>
</organism>
<gene>
    <name evidence="9" type="primary">mreD</name>
    <name evidence="9" type="ORF">Lade_0670</name>
    <name evidence="10" type="ORF">NCTC12735_01409</name>
</gene>
<dbReference type="OrthoDB" id="6647425at2"/>
<dbReference type="STRING" id="45056.Lade_0670"/>
<evidence type="ECO:0000256" key="1">
    <source>
        <dbReference type="ARBA" id="ARBA00004651"/>
    </source>
</evidence>
<keyword evidence="10" id="KW-0614">Plasmid</keyword>
<dbReference type="PATRIC" id="fig|45056.6.peg.692"/>
<feature type="transmembrane region" description="Helical" evidence="8">
    <location>
        <begin position="52"/>
        <end position="78"/>
    </location>
</feature>
<dbReference type="InterPro" id="IPR026034">
    <property type="entry name" value="MreD_proteobac"/>
</dbReference>
<proteinExistence type="inferred from homology"/>
<dbReference type="EMBL" id="LNKA01000001">
    <property type="protein sequence ID" value="KTC66012.1"/>
    <property type="molecule type" value="Genomic_DNA"/>
</dbReference>
<evidence type="ECO:0000256" key="6">
    <source>
        <dbReference type="ARBA" id="ARBA00022989"/>
    </source>
</evidence>
<dbReference type="Proteomes" id="UP000054859">
    <property type="component" value="Unassembled WGS sequence"/>
</dbReference>
<dbReference type="InterPro" id="IPR007227">
    <property type="entry name" value="Cell_shape_determining_MreD"/>
</dbReference>
<evidence type="ECO:0000313" key="12">
    <source>
        <dbReference type="Proteomes" id="UP000281170"/>
    </source>
</evidence>
<comment type="subcellular location">
    <subcellularLocation>
        <location evidence="1">Cell membrane</location>
        <topology evidence="1">Multi-pass membrane protein</topology>
    </subcellularLocation>
</comment>
<protein>
    <submittedName>
        <fullName evidence="9">Rod shape-determining protein MreD</fullName>
    </submittedName>
</protein>
<keyword evidence="5" id="KW-0133">Cell shape</keyword>
<dbReference type="Pfam" id="PF04093">
    <property type="entry name" value="MreD"/>
    <property type="match status" value="1"/>
</dbReference>
<dbReference type="AlphaFoldDB" id="A0A0W0R4Q2"/>
<comment type="similarity">
    <text evidence="2">Belongs to the MreD family.</text>
</comment>
<evidence type="ECO:0000256" key="2">
    <source>
        <dbReference type="ARBA" id="ARBA00007776"/>
    </source>
</evidence>
<dbReference type="RefSeq" id="WP_058461726.1">
    <property type="nucleotide sequence ID" value="NZ_CAAAHS010000007.1"/>
</dbReference>
<reference evidence="10 12" key="2">
    <citation type="submission" date="2018-12" db="EMBL/GenBank/DDBJ databases">
        <authorList>
            <consortium name="Pathogen Informatics"/>
        </authorList>
    </citation>
    <scope>NUCLEOTIDE SEQUENCE [LARGE SCALE GENOMIC DNA]</scope>
    <source>
        <strain evidence="10 12">NCTC12735</strain>
        <plasmid evidence="12">22</plasmid>
    </source>
</reference>
<feature type="transmembrane region" description="Helical" evidence="8">
    <location>
        <begin position="99"/>
        <end position="120"/>
    </location>
</feature>
<dbReference type="GO" id="GO:0005886">
    <property type="term" value="C:plasma membrane"/>
    <property type="evidence" value="ECO:0007669"/>
    <property type="project" value="UniProtKB-SubCell"/>
</dbReference>
<reference evidence="9 11" key="1">
    <citation type="submission" date="2015-11" db="EMBL/GenBank/DDBJ databases">
        <title>Identification of large and diverse effector repertoires of 38 Legionella species.</title>
        <authorList>
            <person name="Burstein D."/>
            <person name="Amaro F."/>
            <person name="Zusman T."/>
            <person name="Lifshitz Z."/>
            <person name="Cohen O."/>
            <person name="Gilbert J.A."/>
            <person name="Pupko T."/>
            <person name="Shuman H.A."/>
            <person name="Segal G."/>
        </authorList>
    </citation>
    <scope>NUCLEOTIDE SEQUENCE [LARGE SCALE GENOMIC DNA]</scope>
    <source>
        <strain evidence="9 11">1762-AUS-E</strain>
    </source>
</reference>
<evidence type="ECO:0000313" key="9">
    <source>
        <dbReference type="EMBL" id="KTC66012.1"/>
    </source>
</evidence>
<keyword evidence="7 8" id="KW-0472">Membrane</keyword>
<evidence type="ECO:0000313" key="11">
    <source>
        <dbReference type="Proteomes" id="UP000054859"/>
    </source>
</evidence>
<feature type="transmembrane region" description="Helical" evidence="8">
    <location>
        <begin position="126"/>
        <end position="147"/>
    </location>
</feature>
<dbReference type="GO" id="GO:0008360">
    <property type="term" value="P:regulation of cell shape"/>
    <property type="evidence" value="ECO:0007669"/>
    <property type="project" value="UniProtKB-KW"/>
</dbReference>
<keyword evidence="6 8" id="KW-1133">Transmembrane helix</keyword>
<keyword evidence="4 8" id="KW-0812">Transmembrane</keyword>
<dbReference type="PANTHER" id="PTHR37484">
    <property type="entry name" value="ROD SHAPE-DETERMINING PROTEIN MRED"/>
    <property type="match status" value="1"/>
</dbReference>
<accession>A0A0W0R4Q2</accession>
<evidence type="ECO:0000256" key="3">
    <source>
        <dbReference type="ARBA" id="ARBA00022475"/>
    </source>
</evidence>
<dbReference type="EMBL" id="LR134431">
    <property type="protein sequence ID" value="VEH85773.1"/>
    <property type="molecule type" value="Genomic_DNA"/>
</dbReference>